<proteinExistence type="predicted"/>
<accession>A0A2P2NRP4</accession>
<name>A0A2P2NRP4_RHIMU</name>
<reference evidence="1" key="1">
    <citation type="submission" date="2018-02" db="EMBL/GenBank/DDBJ databases">
        <title>Rhizophora mucronata_Transcriptome.</title>
        <authorList>
            <person name="Meera S.P."/>
            <person name="Sreeshan A."/>
            <person name="Augustine A."/>
        </authorList>
    </citation>
    <scope>NUCLEOTIDE SEQUENCE</scope>
    <source>
        <tissue evidence="1">Leaf</tissue>
    </source>
</reference>
<protein>
    <submittedName>
        <fullName evidence="1">Uncharacterized protein</fullName>
    </submittedName>
</protein>
<sequence>MKNLECKLQAGKGTSVFTLSNKILNKVVIPRLKSPSSKHLEAQLGLLPSMETHYSPYSLGPIMSNAPDTDSLILSSTAYDYHILYKGLK</sequence>
<evidence type="ECO:0000313" key="1">
    <source>
        <dbReference type="EMBL" id="MBX45125.1"/>
    </source>
</evidence>
<organism evidence="1">
    <name type="scientific">Rhizophora mucronata</name>
    <name type="common">Asiatic mangrove</name>
    <dbReference type="NCBI Taxonomy" id="61149"/>
    <lineage>
        <taxon>Eukaryota</taxon>
        <taxon>Viridiplantae</taxon>
        <taxon>Streptophyta</taxon>
        <taxon>Embryophyta</taxon>
        <taxon>Tracheophyta</taxon>
        <taxon>Spermatophyta</taxon>
        <taxon>Magnoliopsida</taxon>
        <taxon>eudicotyledons</taxon>
        <taxon>Gunneridae</taxon>
        <taxon>Pentapetalae</taxon>
        <taxon>rosids</taxon>
        <taxon>fabids</taxon>
        <taxon>Malpighiales</taxon>
        <taxon>Rhizophoraceae</taxon>
        <taxon>Rhizophora</taxon>
    </lineage>
</organism>
<dbReference type="EMBL" id="GGEC01064641">
    <property type="protein sequence ID" value="MBX45125.1"/>
    <property type="molecule type" value="Transcribed_RNA"/>
</dbReference>
<dbReference type="AlphaFoldDB" id="A0A2P2NRP4"/>